<reference evidence="2 3" key="1">
    <citation type="journal article" date="2015" name="Genome Announc.">
        <title>Genome Sequence of a Sulfate-Reducing Thermophilic Bacterium, Thermodesulfobacterium commune DSM 2178T (Phylum Thermodesulfobacteria).</title>
        <authorList>
            <person name="Bhatnagar S."/>
            <person name="Badger J.H."/>
            <person name="Madupu R."/>
            <person name="Khouri H.M."/>
            <person name="O'Connor E.M."/>
            <person name="Robb F.T."/>
            <person name="Ward N.L."/>
            <person name="Eisen J.A."/>
        </authorList>
    </citation>
    <scope>NUCLEOTIDE SEQUENCE [LARGE SCALE GENOMIC DNA]</scope>
    <source>
        <strain evidence="2 3">DSM 2178</strain>
    </source>
</reference>
<sequence length="99" mass="11706">MLNSKEVVFEFLGQRFIFRATISEEEITEVLGYLEEKKKEVEKIKKVPTFKLAVWLLLQVAHDYVKLKREKEELEEYLRGQILKLGEFLEQEKPSLGCS</sequence>
<evidence type="ECO:0008006" key="4">
    <source>
        <dbReference type="Google" id="ProtNLM"/>
    </source>
</evidence>
<dbReference type="SUPFAM" id="SSF102829">
    <property type="entry name" value="Cell division protein ZapA-like"/>
    <property type="match status" value="1"/>
</dbReference>
<evidence type="ECO:0000256" key="1">
    <source>
        <dbReference type="SAM" id="Coils"/>
    </source>
</evidence>
<dbReference type="AlphaFoldDB" id="A0A075WRZ6"/>
<evidence type="ECO:0000313" key="3">
    <source>
        <dbReference type="Proteomes" id="UP000028481"/>
    </source>
</evidence>
<dbReference type="HOGENOM" id="CLU_2319172_0_0_0"/>
<dbReference type="OrthoDB" id="9805782at2"/>
<dbReference type="eggNOG" id="ENOG502ZVZU">
    <property type="taxonomic scope" value="Bacteria"/>
</dbReference>
<accession>A0A075WRZ6</accession>
<dbReference type="InterPro" id="IPR036192">
    <property type="entry name" value="Cell_div_ZapA-like_sf"/>
</dbReference>
<organism evidence="2 3">
    <name type="scientific">Thermodesulfobacterium commune DSM 2178</name>
    <dbReference type="NCBI Taxonomy" id="289377"/>
    <lineage>
        <taxon>Bacteria</taxon>
        <taxon>Pseudomonadati</taxon>
        <taxon>Thermodesulfobacteriota</taxon>
        <taxon>Thermodesulfobacteria</taxon>
        <taxon>Thermodesulfobacteriales</taxon>
        <taxon>Thermodesulfobacteriaceae</taxon>
        <taxon>Thermodesulfobacterium</taxon>
    </lineage>
</organism>
<proteinExistence type="predicted"/>
<dbReference type="Proteomes" id="UP000028481">
    <property type="component" value="Chromosome"/>
</dbReference>
<keyword evidence="1" id="KW-0175">Coiled coil</keyword>
<keyword evidence="3" id="KW-1185">Reference proteome</keyword>
<dbReference type="InterPro" id="IPR007838">
    <property type="entry name" value="Cell_div_ZapA-like"/>
</dbReference>
<dbReference type="STRING" id="289377.HL41_01510"/>
<name>A0A075WRZ6_9BACT</name>
<dbReference type="Pfam" id="PF05164">
    <property type="entry name" value="ZapA"/>
    <property type="match status" value="1"/>
</dbReference>
<dbReference type="KEGG" id="tcm:HL41_01510"/>
<dbReference type="PaxDb" id="289377-HL41_01510"/>
<gene>
    <name evidence="2" type="ORF">HL41_01510</name>
</gene>
<feature type="coiled-coil region" evidence="1">
    <location>
        <begin position="57"/>
        <end position="84"/>
    </location>
</feature>
<dbReference type="RefSeq" id="WP_038063529.1">
    <property type="nucleotide sequence ID" value="NZ_CP008796.1"/>
</dbReference>
<protein>
    <recommendedName>
        <fullName evidence="4">Cell division protein ZapA</fullName>
    </recommendedName>
</protein>
<dbReference type="EMBL" id="CP008796">
    <property type="protein sequence ID" value="AIH03606.1"/>
    <property type="molecule type" value="Genomic_DNA"/>
</dbReference>
<evidence type="ECO:0000313" key="2">
    <source>
        <dbReference type="EMBL" id="AIH03606.1"/>
    </source>
</evidence>